<evidence type="ECO:0000256" key="1">
    <source>
        <dbReference type="ARBA" id="ARBA00004123"/>
    </source>
</evidence>
<dbReference type="GO" id="GO:0045786">
    <property type="term" value="P:negative regulation of cell cycle"/>
    <property type="evidence" value="ECO:0007669"/>
    <property type="project" value="TreeGrafter"/>
</dbReference>
<dbReference type="Pfam" id="PF05053">
    <property type="entry name" value="Menin"/>
    <property type="match status" value="1"/>
</dbReference>
<feature type="region of interest" description="Disordered" evidence="10">
    <location>
        <begin position="551"/>
        <end position="582"/>
    </location>
</feature>
<dbReference type="GO" id="GO:0003682">
    <property type="term" value="F:chromatin binding"/>
    <property type="evidence" value="ECO:0007669"/>
    <property type="project" value="TreeGrafter"/>
</dbReference>
<keyword evidence="8" id="KW-0804">Transcription</keyword>
<comment type="caution">
    <text evidence="11">The sequence shown here is derived from an EMBL/GenBank/DDBJ whole genome shotgun (WGS) entry which is preliminary data.</text>
</comment>
<evidence type="ECO:0000256" key="5">
    <source>
        <dbReference type="ARBA" id="ARBA00022853"/>
    </source>
</evidence>
<keyword evidence="4" id="KW-0597">Phosphoprotein</keyword>
<evidence type="ECO:0000256" key="4">
    <source>
        <dbReference type="ARBA" id="ARBA00022553"/>
    </source>
</evidence>
<feature type="region of interest" description="Disordered" evidence="10">
    <location>
        <begin position="622"/>
        <end position="678"/>
    </location>
</feature>
<organism evidence="11 12">
    <name type="scientific">Folsomia candida</name>
    <name type="common">Springtail</name>
    <dbReference type="NCBI Taxonomy" id="158441"/>
    <lineage>
        <taxon>Eukaryota</taxon>
        <taxon>Metazoa</taxon>
        <taxon>Ecdysozoa</taxon>
        <taxon>Arthropoda</taxon>
        <taxon>Hexapoda</taxon>
        <taxon>Collembola</taxon>
        <taxon>Entomobryomorpha</taxon>
        <taxon>Isotomoidea</taxon>
        <taxon>Isotomidae</taxon>
        <taxon>Proisotominae</taxon>
        <taxon>Folsomia</taxon>
    </lineage>
</organism>
<keyword evidence="5" id="KW-0156">Chromatin regulator</keyword>
<gene>
    <name evidence="11" type="ORF">Fcan01_09479</name>
</gene>
<feature type="compositionally biased region" description="Polar residues" evidence="10">
    <location>
        <begin position="114"/>
        <end position="136"/>
    </location>
</feature>
<dbReference type="GO" id="GO:0035097">
    <property type="term" value="C:histone methyltransferase complex"/>
    <property type="evidence" value="ECO:0007669"/>
    <property type="project" value="TreeGrafter"/>
</dbReference>
<dbReference type="GO" id="GO:0008285">
    <property type="term" value="P:negative regulation of cell population proliferation"/>
    <property type="evidence" value="ECO:0007669"/>
    <property type="project" value="TreeGrafter"/>
</dbReference>
<proteinExistence type="predicted"/>
<reference evidence="11 12" key="1">
    <citation type="submission" date="2015-12" db="EMBL/GenBank/DDBJ databases">
        <title>The genome of Folsomia candida.</title>
        <authorList>
            <person name="Faddeeva A."/>
            <person name="Derks M.F."/>
            <person name="Anvar Y."/>
            <person name="Smit S."/>
            <person name="Van Straalen N."/>
            <person name="Roelofs D."/>
        </authorList>
    </citation>
    <scope>NUCLEOTIDE SEQUENCE [LARGE SCALE GENOMIC DNA]</scope>
    <source>
        <strain evidence="11 12">VU population</strain>
        <tissue evidence="11">Whole body</tissue>
    </source>
</reference>
<keyword evidence="6" id="KW-0805">Transcription regulation</keyword>
<protein>
    <recommendedName>
        <fullName evidence="2">Menin</fullName>
    </recommendedName>
</protein>
<feature type="region of interest" description="Disordered" evidence="10">
    <location>
        <begin position="76"/>
        <end position="166"/>
    </location>
</feature>
<evidence type="ECO:0000256" key="9">
    <source>
        <dbReference type="ARBA" id="ARBA00023242"/>
    </source>
</evidence>
<dbReference type="OMA" id="NSLTCNR"/>
<dbReference type="Proteomes" id="UP000198287">
    <property type="component" value="Unassembled WGS sequence"/>
</dbReference>
<evidence type="ECO:0000256" key="10">
    <source>
        <dbReference type="SAM" id="MobiDB-lite"/>
    </source>
</evidence>
<sequence>MSLNKESPRFLSNPESKSLFPLQTIFDLEKLFELEFLSSNDPNLAVLSIILGAVENSLVQLDYSAAIPVLVNNKKGSKSVPATATRKSVGAVKRRKGRSRPVHQVEYKDGKSSGGSNINAKSETSGSGGTDKTSPDCSEEDGKEESNSPSVEGGGEDGMSDKENVKGDFPPLELDIVEALFFKFYQDVLKTYVDITQFGMEEGIEVDNTPKELVKRVSDVVWSLLSGNYKADTPHIQSLYMYLTDKKLDSFGVSLAVTAGCQLLGLKDVHLMMSEDHSWVGFGGTDEKNRPKQMSEVTWHGKGVEDKRGKEVGLGEEEDSWLYQKGHAVYCSRHMEVAAIVTSINSAISTSLNSIELVKIQQILLWKLYENGHLKKYPMGLMALADLEEVNPTSGKPTCPTLYQDAVLSGRTYYGDMHIYPYTSNAAYFFRHNDFKTSLKYWAHAARIVQKFRRSKNDEEIYREFFEISTDALVTVMKSCSTGFQANSIVRDPMCFAHLLRIFDGICSWEERSKSSIVHITWAKAWVQAIGRFDYTIRRLVSTSDGTLLETVGKSGSKENGTAEDEIEKDSGIDEEDEPPPRVTLFSQKMRQMKGFFKLEKYNPSAITLLLTAQTAVEDAVEKESNGPGFRSRRERLSQSLEIPKVDNHITNNSEANRSARSAHDDPPSRKRSKISPS</sequence>
<dbReference type="OrthoDB" id="5962932at2759"/>
<dbReference type="GO" id="GO:0000785">
    <property type="term" value="C:chromatin"/>
    <property type="evidence" value="ECO:0007669"/>
    <property type="project" value="TreeGrafter"/>
</dbReference>
<dbReference type="AlphaFoldDB" id="A0A226EE02"/>
<feature type="compositionally biased region" description="Acidic residues" evidence="10">
    <location>
        <begin position="562"/>
        <end position="578"/>
    </location>
</feature>
<feature type="compositionally biased region" description="Basic residues" evidence="10">
    <location>
        <begin position="92"/>
        <end position="101"/>
    </location>
</feature>
<dbReference type="PANTHER" id="PTHR12693">
    <property type="entry name" value="MENIN"/>
    <property type="match status" value="1"/>
</dbReference>
<evidence type="ECO:0000313" key="12">
    <source>
        <dbReference type="Proteomes" id="UP000198287"/>
    </source>
</evidence>
<keyword evidence="9" id="KW-0539">Nucleus</keyword>
<dbReference type="STRING" id="158441.A0A226EE02"/>
<dbReference type="GO" id="GO:0006357">
    <property type="term" value="P:regulation of transcription by RNA polymerase II"/>
    <property type="evidence" value="ECO:0007669"/>
    <property type="project" value="TreeGrafter"/>
</dbReference>
<dbReference type="GO" id="GO:0006325">
    <property type="term" value="P:chromatin organization"/>
    <property type="evidence" value="ECO:0007669"/>
    <property type="project" value="UniProtKB-KW"/>
</dbReference>
<evidence type="ECO:0000256" key="6">
    <source>
        <dbReference type="ARBA" id="ARBA00023015"/>
    </source>
</evidence>
<name>A0A226EE02_FOLCA</name>
<evidence type="ECO:0000313" key="11">
    <source>
        <dbReference type="EMBL" id="OXA55649.1"/>
    </source>
</evidence>
<feature type="compositionally biased region" description="Polar residues" evidence="10">
    <location>
        <begin position="649"/>
        <end position="660"/>
    </location>
</feature>
<dbReference type="EMBL" id="LNIX01000004">
    <property type="protein sequence ID" value="OXA55649.1"/>
    <property type="molecule type" value="Genomic_DNA"/>
</dbReference>
<dbReference type="CDD" id="cd14456">
    <property type="entry name" value="Menin"/>
    <property type="match status" value="1"/>
</dbReference>
<dbReference type="InterPro" id="IPR007747">
    <property type="entry name" value="Menin"/>
</dbReference>
<comment type="subcellular location">
    <subcellularLocation>
        <location evidence="1">Nucleus</location>
    </subcellularLocation>
</comment>
<keyword evidence="12" id="KW-1185">Reference proteome</keyword>
<evidence type="ECO:0000256" key="8">
    <source>
        <dbReference type="ARBA" id="ARBA00023163"/>
    </source>
</evidence>
<accession>A0A226EE02</accession>
<evidence type="ECO:0000256" key="7">
    <source>
        <dbReference type="ARBA" id="ARBA00023125"/>
    </source>
</evidence>
<keyword evidence="3" id="KW-0678">Repressor</keyword>
<dbReference type="GO" id="GO:0000976">
    <property type="term" value="F:transcription cis-regulatory region binding"/>
    <property type="evidence" value="ECO:0007669"/>
    <property type="project" value="TreeGrafter"/>
</dbReference>
<evidence type="ECO:0000256" key="3">
    <source>
        <dbReference type="ARBA" id="ARBA00022491"/>
    </source>
</evidence>
<dbReference type="PANTHER" id="PTHR12693:SF3">
    <property type="entry name" value="MENIN"/>
    <property type="match status" value="1"/>
</dbReference>
<dbReference type="GO" id="GO:0000403">
    <property type="term" value="F:Y-form DNA binding"/>
    <property type="evidence" value="ECO:0007669"/>
    <property type="project" value="TreeGrafter"/>
</dbReference>
<evidence type="ECO:0000256" key="2">
    <source>
        <dbReference type="ARBA" id="ARBA00021162"/>
    </source>
</evidence>
<keyword evidence="7" id="KW-0238">DNA-binding</keyword>